<accession>A0A1F7WZI1</accession>
<dbReference type="Proteomes" id="UP000176939">
    <property type="component" value="Unassembled WGS sequence"/>
</dbReference>
<evidence type="ECO:0000313" key="1">
    <source>
        <dbReference type="EMBL" id="OGM08254.1"/>
    </source>
</evidence>
<dbReference type="EMBL" id="MGFQ01000053">
    <property type="protein sequence ID" value="OGM08254.1"/>
    <property type="molecule type" value="Genomic_DNA"/>
</dbReference>
<name>A0A1F7WZI1_9BACT</name>
<protein>
    <submittedName>
        <fullName evidence="1">Uncharacterized protein</fullName>
    </submittedName>
</protein>
<proteinExistence type="predicted"/>
<reference evidence="1 2" key="1">
    <citation type="journal article" date="2016" name="Nat. Commun.">
        <title>Thousands of microbial genomes shed light on interconnected biogeochemical processes in an aquifer system.</title>
        <authorList>
            <person name="Anantharaman K."/>
            <person name="Brown C.T."/>
            <person name="Hug L.A."/>
            <person name="Sharon I."/>
            <person name="Castelle C.J."/>
            <person name="Probst A.J."/>
            <person name="Thomas B.C."/>
            <person name="Singh A."/>
            <person name="Wilkins M.J."/>
            <person name="Karaoz U."/>
            <person name="Brodie E.L."/>
            <person name="Williams K.H."/>
            <person name="Hubbard S.S."/>
            <person name="Banfield J.F."/>
        </authorList>
    </citation>
    <scope>NUCLEOTIDE SEQUENCE [LARGE SCALE GENOMIC DNA]</scope>
</reference>
<evidence type="ECO:0000313" key="2">
    <source>
        <dbReference type="Proteomes" id="UP000176939"/>
    </source>
</evidence>
<gene>
    <name evidence="1" type="ORF">A2Z67_00955</name>
</gene>
<sequence length="115" mass="13539">MKRKNLKKEEGLSLKDLDMFKPKAKTRWGGWVYSPLFLTLTYYPTIYEIDLEEINSSAEMLDWIFKLWNKTWVQSKPKIISDLISAFQDLLAPQKNYCSFGNDKKANPKEILETI</sequence>
<organism evidence="1 2">
    <name type="scientific">Candidatus Woesebacteria bacterium RBG_13_36_22</name>
    <dbReference type="NCBI Taxonomy" id="1802478"/>
    <lineage>
        <taxon>Bacteria</taxon>
        <taxon>Candidatus Woeseibacteriota</taxon>
    </lineage>
</organism>
<comment type="caution">
    <text evidence="1">The sequence shown here is derived from an EMBL/GenBank/DDBJ whole genome shotgun (WGS) entry which is preliminary data.</text>
</comment>
<dbReference type="AlphaFoldDB" id="A0A1F7WZI1"/>